<dbReference type="InterPro" id="IPR027417">
    <property type="entry name" value="P-loop_NTPase"/>
</dbReference>
<feature type="compositionally biased region" description="Polar residues" evidence="2">
    <location>
        <begin position="321"/>
        <end position="336"/>
    </location>
</feature>
<organism evidence="5 6">
    <name type="scientific">Fusarium tricinctum</name>
    <dbReference type="NCBI Taxonomy" id="61284"/>
    <lineage>
        <taxon>Eukaryota</taxon>
        <taxon>Fungi</taxon>
        <taxon>Dikarya</taxon>
        <taxon>Ascomycota</taxon>
        <taxon>Pezizomycotina</taxon>
        <taxon>Sordariomycetes</taxon>
        <taxon>Hypocreomycetidae</taxon>
        <taxon>Hypocreales</taxon>
        <taxon>Nectriaceae</taxon>
        <taxon>Fusarium</taxon>
        <taxon>Fusarium tricinctum species complex</taxon>
    </lineage>
</organism>
<sequence>MSGAEALFAVGIICNAMQIITFGKDALHVYRSIRDNGAPDPRLESYLDLAAKGYKSLSDQSGGPLPLTNDQQQILDLSEKAYKSLEVFQSKFQELHLDMQSRKGLVGSLRAVKTGFKTLVNDKELKDLEKDFQRYEQLFQVHLIQRVCSQSDASALLTQEAFTRLGANQQEVVIKLAEGRTQLCHLLSRQSAMIKDHVQNQHLETRSDVNTNIHAAERHIISHISESGSKVQNEFSSQKQDEDDKRRHQQLLASLRYPEMNARENQIATNFPNTCHWIFKTATSPQALSPSSSDRDHDDDCYSDESSDNWSEDATRDNQDQTETSALNDISDSYESVSEKPTPFARWLMSDSGMFWISGKPASGKSTLMKFIATNRLTRDNLEVWRPSVRILTHYFWKPGSEMERNLRGVLLSLTHQVLLDQFDLIRRLLEEPEISFIHHKWSHADWSLEEIENLLYKTLEVSDDAFFVMLDGLDESTELENYVSVPNHNSNVLRRLIQLGKVKICASSREENTFCCFFEGVDSLRIHDLTKHDIRKFAKSRLKALNLSRSWHRQYLLDELTLNADGVFLWVSLVLDSVTRACRLTNDIQALIERVKHAPRDIMKLFQDIWERSGDDGDVASYRVTASRYLNLVLAATRLQQDGHSYSISQLAHSFLVVAMASETRDVKSMLDPARRIAVPDFLERCSKVELELPITCCGLIEVNDREINFETNEVHDSLMHHDKNTIRFVHRCAIDYLIDTESGAALLGACRWSKEEPIARLLGGYMMRSQFLKTEPPRIFFDHIANGRRFFRLTRTYTCLDAVLSFIESGVLSGSSWPEFFIRTSRKWQLAGVFRQQFFWSHPGLLAYGTSELEIQFLDIAAHRCTYLTISALLTQFSARQFLDSIPAIVRGLTRSMIRNSEP</sequence>
<evidence type="ECO:0000313" key="6">
    <source>
        <dbReference type="Proteomes" id="UP000813427"/>
    </source>
</evidence>
<feature type="domain" description="Nephrocystin 3-like N-terminal" evidence="3">
    <location>
        <begin position="344"/>
        <end position="510"/>
    </location>
</feature>
<dbReference type="InterPro" id="IPR056693">
    <property type="entry name" value="DUF7791"/>
</dbReference>
<dbReference type="PANTHER" id="PTHR10039">
    <property type="entry name" value="AMELOGENIN"/>
    <property type="match status" value="1"/>
</dbReference>
<keyword evidence="1" id="KW-0677">Repeat</keyword>
<dbReference type="EMBL" id="JAGPXF010000004">
    <property type="protein sequence ID" value="KAH7245326.1"/>
    <property type="molecule type" value="Genomic_DNA"/>
</dbReference>
<feature type="region of interest" description="Disordered" evidence="2">
    <location>
        <begin position="285"/>
        <end position="337"/>
    </location>
</feature>
<dbReference type="AlphaFoldDB" id="A0A8K0S0B5"/>
<gene>
    <name evidence="5" type="ORF">BKA59DRAFT_418362</name>
</gene>
<proteinExistence type="predicted"/>
<dbReference type="InterPro" id="IPR056884">
    <property type="entry name" value="NPHP3-like_N"/>
</dbReference>
<reference evidence="5" key="1">
    <citation type="journal article" date="2021" name="Nat. Commun.">
        <title>Genetic determinants of endophytism in the Arabidopsis root mycobiome.</title>
        <authorList>
            <person name="Mesny F."/>
            <person name="Miyauchi S."/>
            <person name="Thiergart T."/>
            <person name="Pickel B."/>
            <person name="Atanasova L."/>
            <person name="Karlsson M."/>
            <person name="Huettel B."/>
            <person name="Barry K.W."/>
            <person name="Haridas S."/>
            <person name="Chen C."/>
            <person name="Bauer D."/>
            <person name="Andreopoulos W."/>
            <person name="Pangilinan J."/>
            <person name="LaButti K."/>
            <person name="Riley R."/>
            <person name="Lipzen A."/>
            <person name="Clum A."/>
            <person name="Drula E."/>
            <person name="Henrissat B."/>
            <person name="Kohler A."/>
            <person name="Grigoriev I.V."/>
            <person name="Martin F.M."/>
            <person name="Hacquard S."/>
        </authorList>
    </citation>
    <scope>NUCLEOTIDE SEQUENCE</scope>
    <source>
        <strain evidence="5">MPI-SDFR-AT-0068</strain>
    </source>
</reference>
<evidence type="ECO:0008006" key="7">
    <source>
        <dbReference type="Google" id="ProtNLM"/>
    </source>
</evidence>
<name>A0A8K0S0B5_9HYPO</name>
<dbReference type="OrthoDB" id="5086500at2759"/>
<dbReference type="Pfam" id="PF25053">
    <property type="entry name" value="DUF7791"/>
    <property type="match status" value="1"/>
</dbReference>
<evidence type="ECO:0000313" key="5">
    <source>
        <dbReference type="EMBL" id="KAH7245326.1"/>
    </source>
</evidence>
<evidence type="ECO:0000259" key="3">
    <source>
        <dbReference type="Pfam" id="PF24883"/>
    </source>
</evidence>
<evidence type="ECO:0000256" key="1">
    <source>
        <dbReference type="ARBA" id="ARBA00022737"/>
    </source>
</evidence>
<keyword evidence="6" id="KW-1185">Reference proteome</keyword>
<evidence type="ECO:0000256" key="2">
    <source>
        <dbReference type="SAM" id="MobiDB-lite"/>
    </source>
</evidence>
<dbReference type="SUPFAM" id="SSF52540">
    <property type="entry name" value="P-loop containing nucleoside triphosphate hydrolases"/>
    <property type="match status" value="1"/>
</dbReference>
<feature type="domain" description="DUF7791" evidence="4">
    <location>
        <begin position="622"/>
        <end position="748"/>
    </location>
</feature>
<comment type="caution">
    <text evidence="5">The sequence shown here is derived from an EMBL/GenBank/DDBJ whole genome shotgun (WGS) entry which is preliminary data.</text>
</comment>
<feature type="compositionally biased region" description="Acidic residues" evidence="2">
    <location>
        <begin position="301"/>
        <end position="311"/>
    </location>
</feature>
<dbReference type="Pfam" id="PF24883">
    <property type="entry name" value="NPHP3_N"/>
    <property type="match status" value="1"/>
</dbReference>
<evidence type="ECO:0000259" key="4">
    <source>
        <dbReference type="Pfam" id="PF25053"/>
    </source>
</evidence>
<accession>A0A8K0S0B5</accession>
<feature type="region of interest" description="Disordered" evidence="2">
    <location>
        <begin position="223"/>
        <end position="247"/>
    </location>
</feature>
<dbReference type="Proteomes" id="UP000813427">
    <property type="component" value="Unassembled WGS sequence"/>
</dbReference>
<protein>
    <recommendedName>
        <fullName evidence="7">NACHT domain-containing protein</fullName>
    </recommendedName>
</protein>
<feature type="non-terminal residue" evidence="5">
    <location>
        <position position="905"/>
    </location>
</feature>
<feature type="compositionally biased region" description="Polar residues" evidence="2">
    <location>
        <begin position="224"/>
        <end position="238"/>
    </location>
</feature>
<dbReference type="PANTHER" id="PTHR10039:SF5">
    <property type="entry name" value="NACHT DOMAIN-CONTAINING PROTEIN"/>
    <property type="match status" value="1"/>
</dbReference>
<dbReference type="Gene3D" id="3.40.50.300">
    <property type="entry name" value="P-loop containing nucleotide triphosphate hydrolases"/>
    <property type="match status" value="1"/>
</dbReference>